<organism evidence="3 4">
    <name type="scientific">Legionella pneumophila</name>
    <dbReference type="NCBI Taxonomy" id="446"/>
    <lineage>
        <taxon>Bacteria</taxon>
        <taxon>Pseudomonadati</taxon>
        <taxon>Pseudomonadota</taxon>
        <taxon>Gammaproteobacteria</taxon>
        <taxon>Legionellales</taxon>
        <taxon>Legionellaceae</taxon>
        <taxon>Legionella</taxon>
    </lineage>
</organism>
<dbReference type="Gene3D" id="2.20.200.10">
    <property type="entry name" value="Outer membrane efflux proteins (OEP)"/>
    <property type="match status" value="1"/>
</dbReference>
<dbReference type="RefSeq" id="WP_062725307.1">
    <property type="nucleotide sequence ID" value="NZ_LOMB01000643.1"/>
</dbReference>
<keyword evidence="2" id="KW-0564">Palmitate</keyword>
<evidence type="ECO:0000256" key="2">
    <source>
        <dbReference type="RuleBase" id="RU362097"/>
    </source>
</evidence>
<dbReference type="InterPro" id="IPR010131">
    <property type="entry name" value="MdtP/NodT-like"/>
</dbReference>
<accession>A0AAN5Q5X0</accession>
<reference evidence="3" key="2">
    <citation type="submission" date="2019-09" db="EMBL/GenBank/DDBJ databases">
        <authorList>
            <consortium name="NCBI Pathogen Detection Project"/>
        </authorList>
    </citation>
    <scope>NUCLEOTIDE SEQUENCE</scope>
    <source>
        <strain evidence="3">CL18-200174</strain>
    </source>
</reference>
<dbReference type="NCBIfam" id="TIGR01845">
    <property type="entry name" value="outer_NodT"/>
    <property type="match status" value="1"/>
</dbReference>
<comment type="caution">
    <text evidence="3">The sequence shown here is derived from an EMBL/GenBank/DDBJ whole genome shotgun (WGS) entry which is preliminary data.</text>
</comment>
<dbReference type="Gene3D" id="1.20.1600.10">
    <property type="entry name" value="Outer membrane efflux proteins (OEP)"/>
    <property type="match status" value="1"/>
</dbReference>
<dbReference type="GO" id="GO:0009279">
    <property type="term" value="C:cell outer membrane"/>
    <property type="evidence" value="ECO:0007669"/>
    <property type="project" value="UniProtKB-SubCell"/>
</dbReference>
<dbReference type="GO" id="GO:0015562">
    <property type="term" value="F:efflux transmembrane transporter activity"/>
    <property type="evidence" value="ECO:0007669"/>
    <property type="project" value="InterPro"/>
</dbReference>
<keyword evidence="2" id="KW-0449">Lipoprotein</keyword>
<evidence type="ECO:0000313" key="3">
    <source>
        <dbReference type="EMBL" id="HAU2397250.1"/>
    </source>
</evidence>
<keyword evidence="2" id="KW-0812">Transmembrane</keyword>
<dbReference type="PANTHER" id="PTHR30203">
    <property type="entry name" value="OUTER MEMBRANE CATION EFFLUX PROTEIN"/>
    <property type="match status" value="1"/>
</dbReference>
<sequence>MDRKLALLFSISCLFGCTVGPDYQRPDIKIQEKWPTSKVEKKISSSAPAHLTWWKAFHDPLLDRYISEAATNNLDIKAAEARIRQARAMKQISLANFYPQINGSASANSLQISKGTLEGIFANSPTYTLIDRNQWIYNLGFDAQWELDLFGKTRRKVEASKASLEEAYESRRTILLSTIAEIARSYIELRGAQQLYGIAQKNVELQRKTLALVRQRYKAGVSSEVDVSLAEGQLKNTESVLPNYIAQIQVNAYQIAVMLGKDPQTILKDIAKIQSLPKPPQKVPMGLRSDILRQRPDIRATERQLASAVAEIGVAVADFFPQFNLSVSNLAFQSTSVDTLFQSSSGFWLMGPQVSLPIFHGGQIRANVESKKAVAQQAAIQYKKIILQALQEAQSALVRYSQSLDTNHSLRAAIIANKRAVQFAKKRFQYGEDDYLSLLQSEAALLNAETQEVNSEVSSLTALISLYKALGGGWENFEASSSPKHPRIL</sequence>
<dbReference type="Pfam" id="PF02321">
    <property type="entry name" value="OEP"/>
    <property type="match status" value="2"/>
</dbReference>
<protein>
    <submittedName>
        <fullName evidence="3">Efflux transporter outer membrane subunit</fullName>
    </submittedName>
</protein>
<proteinExistence type="inferred from homology"/>
<evidence type="ECO:0000313" key="4">
    <source>
        <dbReference type="Proteomes" id="UP000863577"/>
    </source>
</evidence>
<reference evidence="3" key="1">
    <citation type="journal article" date="2018" name="Genome Biol.">
        <title>SKESA: strategic k-mer extension for scrupulous assemblies.</title>
        <authorList>
            <person name="Souvorov A."/>
            <person name="Agarwala R."/>
            <person name="Lipman D.J."/>
        </authorList>
    </citation>
    <scope>NUCLEOTIDE SEQUENCE</scope>
    <source>
        <strain evidence="3">CL18-200174</strain>
    </source>
</reference>
<dbReference type="SUPFAM" id="SSF56954">
    <property type="entry name" value="Outer membrane efflux proteins (OEP)"/>
    <property type="match status" value="1"/>
</dbReference>
<dbReference type="EMBL" id="DACWOD010000010">
    <property type="protein sequence ID" value="HAU2397250.1"/>
    <property type="molecule type" value="Genomic_DNA"/>
</dbReference>
<comment type="similarity">
    <text evidence="1 2">Belongs to the outer membrane factor (OMF) (TC 1.B.17) family.</text>
</comment>
<name>A0AAN5Q5X0_LEGPN</name>
<gene>
    <name evidence="3" type="ORF">JBK99_13050</name>
</gene>
<keyword evidence="2" id="KW-0472">Membrane</keyword>
<dbReference type="Proteomes" id="UP000863577">
    <property type="component" value="Unassembled WGS sequence"/>
</dbReference>
<comment type="subcellular location">
    <subcellularLocation>
        <location evidence="2">Cell outer membrane</location>
        <topology evidence="2">Lipid-anchor</topology>
    </subcellularLocation>
</comment>
<dbReference type="PANTHER" id="PTHR30203:SF32">
    <property type="entry name" value="CATION EFFLUX SYSTEM PROTEIN CUSC"/>
    <property type="match status" value="1"/>
</dbReference>
<dbReference type="AlphaFoldDB" id="A0AAN5Q5X0"/>
<evidence type="ECO:0000256" key="1">
    <source>
        <dbReference type="ARBA" id="ARBA00007613"/>
    </source>
</evidence>
<keyword evidence="2" id="KW-1134">Transmembrane beta strand</keyword>
<dbReference type="InterPro" id="IPR003423">
    <property type="entry name" value="OMP_efflux"/>
</dbReference>